<proteinExistence type="predicted"/>
<dbReference type="Pfam" id="PF13417">
    <property type="entry name" value="GST_N_3"/>
    <property type="match status" value="1"/>
</dbReference>
<keyword evidence="3" id="KW-0808">Transferase</keyword>
<dbReference type="CDD" id="cd00570">
    <property type="entry name" value="GST_N_family"/>
    <property type="match status" value="1"/>
</dbReference>
<dbReference type="InterPro" id="IPR040079">
    <property type="entry name" value="Glutathione_S-Trfase"/>
</dbReference>
<dbReference type="GO" id="GO:0016740">
    <property type="term" value="F:transferase activity"/>
    <property type="evidence" value="ECO:0007669"/>
    <property type="project" value="UniProtKB-KW"/>
</dbReference>
<name>A0A1D8U1Y2_9CYAN</name>
<dbReference type="AlphaFoldDB" id="A0A1D8U1Y2"/>
<dbReference type="SFLD" id="SFLDG00358">
    <property type="entry name" value="Main_(cytGST)"/>
    <property type="match status" value="1"/>
</dbReference>
<accession>A0A1D8U1Y2</accession>
<dbReference type="InterPro" id="IPR004045">
    <property type="entry name" value="Glutathione_S-Trfase_N"/>
</dbReference>
<dbReference type="PANTHER" id="PTHR44051">
    <property type="entry name" value="GLUTATHIONE S-TRANSFERASE-RELATED"/>
    <property type="match status" value="1"/>
</dbReference>
<evidence type="ECO:0000259" key="1">
    <source>
        <dbReference type="PROSITE" id="PS50404"/>
    </source>
</evidence>
<dbReference type="RefSeq" id="WP_070396277.1">
    <property type="nucleotide sequence ID" value="NZ_CP017599.1"/>
</dbReference>
<evidence type="ECO:0000259" key="2">
    <source>
        <dbReference type="PROSITE" id="PS50405"/>
    </source>
</evidence>
<dbReference type="PANTHER" id="PTHR44051:SF8">
    <property type="entry name" value="GLUTATHIONE S-TRANSFERASE GSTA"/>
    <property type="match status" value="1"/>
</dbReference>
<organism evidence="3 4">
    <name type="scientific">Moorena producens PAL-8-15-08-1</name>
    <dbReference type="NCBI Taxonomy" id="1458985"/>
    <lineage>
        <taxon>Bacteria</taxon>
        <taxon>Bacillati</taxon>
        <taxon>Cyanobacteriota</taxon>
        <taxon>Cyanophyceae</taxon>
        <taxon>Coleofasciculales</taxon>
        <taxon>Coleofasciculaceae</taxon>
        <taxon>Moorena</taxon>
    </lineage>
</organism>
<dbReference type="STRING" id="1458985.BJP34_34785"/>
<evidence type="ECO:0000313" key="3">
    <source>
        <dbReference type="EMBL" id="AOX03911.1"/>
    </source>
</evidence>
<dbReference type="PROSITE" id="PS50405">
    <property type="entry name" value="GST_CTER"/>
    <property type="match status" value="1"/>
</dbReference>
<sequence length="216" mass="24797">MLQFYNNPMSNNARRVWIALLEKQIEFEPVEIKLDGDQFTPEFIEINPFHHVPVLIDDGFKVIESLAILDYLEAKYPTPALMPTDPQAIATVRMIELLNVNELAPAIVTFMRHNLEIEVEAKKLEQAQKQVATVMKFYSEKLGDKNYFVEGQFTVADIVAGLSVYFLSKIGVSLADYPSVQNWQTALQQRESWQQVQPTPEEFEMFKAKVKAILSR</sequence>
<dbReference type="InterPro" id="IPR010987">
    <property type="entry name" value="Glutathione-S-Trfase_C-like"/>
</dbReference>
<dbReference type="OrthoDB" id="465590at2"/>
<dbReference type="PROSITE" id="PS50404">
    <property type="entry name" value="GST_NTER"/>
    <property type="match status" value="1"/>
</dbReference>
<dbReference type="InterPro" id="IPR036282">
    <property type="entry name" value="Glutathione-S-Trfase_C_sf"/>
</dbReference>
<dbReference type="SUPFAM" id="SSF47616">
    <property type="entry name" value="GST C-terminal domain-like"/>
    <property type="match status" value="1"/>
</dbReference>
<dbReference type="Gene3D" id="1.20.1050.10">
    <property type="match status" value="1"/>
</dbReference>
<dbReference type="KEGG" id="mpro:BJP34_34785"/>
<dbReference type="InterPro" id="IPR036249">
    <property type="entry name" value="Thioredoxin-like_sf"/>
</dbReference>
<feature type="domain" description="GST N-terminal" evidence="1">
    <location>
        <begin position="1"/>
        <end position="80"/>
    </location>
</feature>
<dbReference type="Gene3D" id="3.40.30.10">
    <property type="entry name" value="Glutaredoxin"/>
    <property type="match status" value="1"/>
</dbReference>
<feature type="domain" description="GST C-terminal" evidence="2">
    <location>
        <begin position="85"/>
        <end position="213"/>
    </location>
</feature>
<evidence type="ECO:0000313" key="4">
    <source>
        <dbReference type="Proteomes" id="UP000177870"/>
    </source>
</evidence>
<dbReference type="SFLD" id="SFLDS00019">
    <property type="entry name" value="Glutathione_Transferase_(cytos"/>
    <property type="match status" value="1"/>
</dbReference>
<gene>
    <name evidence="3" type="ORF">BJP34_34785</name>
</gene>
<dbReference type="Proteomes" id="UP000177870">
    <property type="component" value="Chromosome"/>
</dbReference>
<dbReference type="InterPro" id="IPR004046">
    <property type="entry name" value="GST_C"/>
</dbReference>
<dbReference type="Pfam" id="PF00043">
    <property type="entry name" value="GST_C"/>
    <property type="match status" value="1"/>
</dbReference>
<reference evidence="4" key="1">
    <citation type="submission" date="2016-10" db="EMBL/GenBank/DDBJ databases">
        <title>Comparative genomics uncovers the prolific and rare metabolic potential of the cyanobacterial genus Moorea.</title>
        <authorList>
            <person name="Leao T."/>
            <person name="Castelao G."/>
            <person name="Korobeynikov A."/>
            <person name="Monroe E.A."/>
            <person name="Podell S."/>
            <person name="Glukhov E."/>
            <person name="Allen E."/>
            <person name="Gerwick W.H."/>
            <person name="Gerwick L."/>
        </authorList>
    </citation>
    <scope>NUCLEOTIDE SEQUENCE [LARGE SCALE GENOMIC DNA]</scope>
    <source>
        <strain evidence="4">PAL-8-15-08-1</strain>
    </source>
</reference>
<dbReference type="SUPFAM" id="SSF52833">
    <property type="entry name" value="Thioredoxin-like"/>
    <property type="match status" value="1"/>
</dbReference>
<dbReference type="EMBL" id="CP017599">
    <property type="protein sequence ID" value="AOX03911.1"/>
    <property type="molecule type" value="Genomic_DNA"/>
</dbReference>
<protein>
    <submittedName>
        <fullName evidence="3">Glutathione S-transferase</fullName>
    </submittedName>
</protein>